<reference evidence="1" key="1">
    <citation type="journal article" date="2016" name="Proc. Natl. Acad. Sci. U.S.A.">
        <title>Lipid metabolic changes in an early divergent fungus govern the establishment of a mutualistic symbiosis with endobacteria.</title>
        <authorList>
            <person name="Lastovetsky O.A."/>
            <person name="Gaspar M.L."/>
            <person name="Mondo S.J."/>
            <person name="LaButti K.M."/>
            <person name="Sandor L."/>
            <person name="Grigoriev I.V."/>
            <person name="Henry S.A."/>
            <person name="Pawlowska T.E."/>
        </authorList>
    </citation>
    <scope>NUCLEOTIDE SEQUENCE [LARGE SCALE GENOMIC DNA]</scope>
    <source>
        <strain evidence="1">ATCC 52814</strain>
    </source>
</reference>
<evidence type="ECO:0000313" key="1">
    <source>
        <dbReference type="EMBL" id="ORE04120.1"/>
    </source>
</evidence>
<sequence>MKTGTQYALETVSLRTQYLHNQGSIADEDAENDVDVCMNEASNKRAYTLYTDQDKVRFFKLMLEKAMSASAAAKQSDIHVRTAQRWAQMYKTDPDSIFIKHKKTGHSLILEYIDENPSAVLEQVMERLLQKFQDLKVSKSTVYNFVRTEYF</sequence>
<dbReference type="EMBL" id="KV921980">
    <property type="protein sequence ID" value="ORE04120.1"/>
    <property type="molecule type" value="Genomic_DNA"/>
</dbReference>
<dbReference type="SUPFAM" id="SSF46689">
    <property type="entry name" value="Homeodomain-like"/>
    <property type="match status" value="1"/>
</dbReference>
<dbReference type="Proteomes" id="UP000242414">
    <property type="component" value="Unassembled WGS sequence"/>
</dbReference>
<dbReference type="InterPro" id="IPR009057">
    <property type="entry name" value="Homeodomain-like_sf"/>
</dbReference>
<name>A0A1X0QWH8_RHIZD</name>
<gene>
    <name evidence="1" type="ORF">BCV72DRAFT_251430</name>
</gene>
<proteinExistence type="predicted"/>
<dbReference type="AlphaFoldDB" id="A0A1X0QWH8"/>
<accession>A0A1X0QWH8</accession>
<organism evidence="1">
    <name type="scientific">Rhizopus microsporus var. microsporus</name>
    <dbReference type="NCBI Taxonomy" id="86635"/>
    <lineage>
        <taxon>Eukaryota</taxon>
        <taxon>Fungi</taxon>
        <taxon>Fungi incertae sedis</taxon>
        <taxon>Mucoromycota</taxon>
        <taxon>Mucoromycotina</taxon>
        <taxon>Mucoromycetes</taxon>
        <taxon>Mucorales</taxon>
        <taxon>Mucorineae</taxon>
        <taxon>Rhizopodaceae</taxon>
        <taxon>Rhizopus</taxon>
    </lineage>
</organism>
<protein>
    <submittedName>
        <fullName evidence="1">Uncharacterized protein</fullName>
    </submittedName>
</protein>
<dbReference type="VEuPathDB" id="FungiDB:BCV72DRAFT_251430"/>